<dbReference type="InterPro" id="IPR005616">
    <property type="entry name" value="CcmH/CycL/Ccl2/NrfF_N"/>
</dbReference>
<comment type="caution">
    <text evidence="9">The sequence shown here is derived from an EMBL/GenBank/DDBJ whole genome shotgun (WGS) entry which is preliminary data.</text>
</comment>
<keyword evidence="3 7" id="KW-0479">Metal-binding</keyword>
<dbReference type="EMBL" id="JAJEWP010000001">
    <property type="protein sequence ID" value="MCC2614796.1"/>
    <property type="molecule type" value="Genomic_DNA"/>
</dbReference>
<evidence type="ECO:0000313" key="9">
    <source>
        <dbReference type="EMBL" id="MCC2614796.1"/>
    </source>
</evidence>
<organism evidence="9 10">
    <name type="scientific">Fluctibacter halophilus</name>
    <dbReference type="NCBI Taxonomy" id="226011"/>
    <lineage>
        <taxon>Bacteria</taxon>
        <taxon>Pseudomonadati</taxon>
        <taxon>Pseudomonadota</taxon>
        <taxon>Gammaproteobacteria</taxon>
        <taxon>Alteromonadales</taxon>
        <taxon>Alteromonadaceae</taxon>
        <taxon>Fluctibacter</taxon>
    </lineage>
</organism>
<keyword evidence="2 7" id="KW-0349">Heme</keyword>
<dbReference type="PANTHER" id="PTHR47870">
    <property type="entry name" value="CYTOCHROME C-TYPE BIOGENESIS PROTEIN CCMH"/>
    <property type="match status" value="1"/>
</dbReference>
<comment type="function">
    <text evidence="7">Possible subunit of a heme lyase.</text>
</comment>
<keyword evidence="5" id="KW-0201">Cytochrome c-type biogenesis</keyword>
<dbReference type="Pfam" id="PF03918">
    <property type="entry name" value="CcmH"/>
    <property type="match status" value="1"/>
</dbReference>
<dbReference type="RefSeq" id="WP_229156714.1">
    <property type="nucleotide sequence ID" value="NZ_JAJEWP010000001.1"/>
</dbReference>
<evidence type="ECO:0000313" key="10">
    <source>
        <dbReference type="Proteomes" id="UP001520878"/>
    </source>
</evidence>
<keyword evidence="7" id="KW-0472">Membrane</keyword>
<evidence type="ECO:0000256" key="3">
    <source>
        <dbReference type="ARBA" id="ARBA00022723"/>
    </source>
</evidence>
<feature type="domain" description="CcmH/CycL/Ccl2/NrfF N-terminal" evidence="8">
    <location>
        <begin position="7"/>
        <end position="128"/>
    </location>
</feature>
<dbReference type="Proteomes" id="UP001520878">
    <property type="component" value="Unassembled WGS sequence"/>
</dbReference>
<evidence type="ECO:0000256" key="5">
    <source>
        <dbReference type="ARBA" id="ARBA00022748"/>
    </source>
</evidence>
<keyword evidence="6 7" id="KW-0408">Iron</keyword>
<dbReference type="InterPro" id="IPR051263">
    <property type="entry name" value="C-type_cytochrome_biogenesis"/>
</dbReference>
<protein>
    <recommendedName>
        <fullName evidence="7">Cytochrome c-type biogenesis protein</fullName>
    </recommendedName>
</protein>
<dbReference type="Gene3D" id="1.10.8.640">
    <property type="entry name" value="Cytochrome C biogenesis protein"/>
    <property type="match status" value="1"/>
</dbReference>
<accession>A0ABS8G3W6</accession>
<keyword evidence="7" id="KW-0812">Transmembrane</keyword>
<evidence type="ECO:0000256" key="2">
    <source>
        <dbReference type="ARBA" id="ARBA00022617"/>
    </source>
</evidence>
<keyword evidence="7" id="KW-1133">Transmembrane helix</keyword>
<keyword evidence="4 7" id="KW-0732">Signal</keyword>
<proteinExistence type="inferred from homology"/>
<feature type="signal peptide" evidence="7">
    <location>
        <begin position="1"/>
        <end position="18"/>
    </location>
</feature>
<comment type="similarity">
    <text evidence="1 7">Belongs to the CcmH/CycL/Ccl2/NrfF family.</text>
</comment>
<sequence length="145" mass="16626">MQRVIVMALLLFSLCAVASEEIYEFDDPAREALFKELTLELRCPQCQNQNIADSNAMIARDLRRKVYQLLQQGKSREEVIDYMKARYGDFVSYEPPVTPATIWLWVLPVGFVILAGWVIARSRPTARVDDEDKLAKANAMLENDE</sequence>
<dbReference type="PANTHER" id="PTHR47870:SF1">
    <property type="entry name" value="CYTOCHROME C-TYPE BIOGENESIS PROTEIN CCMH"/>
    <property type="match status" value="1"/>
</dbReference>
<evidence type="ECO:0000256" key="6">
    <source>
        <dbReference type="ARBA" id="ARBA00023004"/>
    </source>
</evidence>
<name>A0ABS8G3W6_9ALTE</name>
<evidence type="ECO:0000259" key="8">
    <source>
        <dbReference type="Pfam" id="PF03918"/>
    </source>
</evidence>
<feature type="chain" id="PRO_5044956509" description="Cytochrome c-type biogenesis protein" evidence="7">
    <location>
        <begin position="19"/>
        <end position="145"/>
    </location>
</feature>
<evidence type="ECO:0000256" key="4">
    <source>
        <dbReference type="ARBA" id="ARBA00022729"/>
    </source>
</evidence>
<feature type="transmembrane region" description="Helical" evidence="7">
    <location>
        <begin position="102"/>
        <end position="120"/>
    </location>
</feature>
<evidence type="ECO:0000256" key="7">
    <source>
        <dbReference type="RuleBase" id="RU364112"/>
    </source>
</evidence>
<dbReference type="CDD" id="cd16378">
    <property type="entry name" value="CcmH_N"/>
    <property type="match status" value="1"/>
</dbReference>
<evidence type="ECO:0000256" key="1">
    <source>
        <dbReference type="ARBA" id="ARBA00010342"/>
    </source>
</evidence>
<gene>
    <name evidence="9" type="ORF">LJ739_00910</name>
</gene>
<reference evidence="9 10" key="1">
    <citation type="submission" date="2021-10" db="EMBL/GenBank/DDBJ databases">
        <title>Draft genome of Aestuariibacter halophilus JC2043.</title>
        <authorList>
            <person name="Emsley S.A."/>
            <person name="Pfannmuller K.M."/>
            <person name="Ushijima B."/>
            <person name="Saw J.H."/>
            <person name="Videau P."/>
        </authorList>
    </citation>
    <scope>NUCLEOTIDE SEQUENCE [LARGE SCALE GENOMIC DNA]</scope>
    <source>
        <strain evidence="9 10">JC2043</strain>
    </source>
</reference>
<keyword evidence="10" id="KW-1185">Reference proteome</keyword>
<dbReference type="InterPro" id="IPR038297">
    <property type="entry name" value="CcmH/CycL/NrfF/Ccl2_sf"/>
</dbReference>